<dbReference type="PROSITE" id="PS50089">
    <property type="entry name" value="ZF_RING_2"/>
    <property type="match status" value="1"/>
</dbReference>
<dbReference type="InterPro" id="IPR001841">
    <property type="entry name" value="Znf_RING"/>
</dbReference>
<dbReference type="SUPFAM" id="SSF57850">
    <property type="entry name" value="RING/U-box"/>
    <property type="match status" value="1"/>
</dbReference>
<dbReference type="InterPro" id="IPR038841">
    <property type="entry name" value="PF07_0086"/>
</dbReference>
<dbReference type="Proteomes" id="UP000831156">
    <property type="component" value="Chromosome 7"/>
</dbReference>
<feature type="compositionally biased region" description="Basic and acidic residues" evidence="6">
    <location>
        <begin position="1803"/>
        <end position="1836"/>
    </location>
</feature>
<evidence type="ECO:0000256" key="5">
    <source>
        <dbReference type="PROSITE-ProRule" id="PRU01215"/>
    </source>
</evidence>
<feature type="region of interest" description="Disordered" evidence="6">
    <location>
        <begin position="1937"/>
        <end position="1962"/>
    </location>
</feature>
<dbReference type="InterPro" id="IPR017907">
    <property type="entry name" value="Znf_RING_CS"/>
</dbReference>
<dbReference type="InterPro" id="IPR044063">
    <property type="entry name" value="ZF_RING_GID"/>
</dbReference>
<evidence type="ECO:0000259" key="8">
    <source>
        <dbReference type="PROSITE" id="PS51867"/>
    </source>
</evidence>
<dbReference type="InterPro" id="IPR027370">
    <property type="entry name" value="Znf-RING_euk"/>
</dbReference>
<feature type="compositionally biased region" description="Basic residues" evidence="6">
    <location>
        <begin position="1474"/>
        <end position="1499"/>
    </location>
</feature>
<keyword evidence="1" id="KW-0479">Metal-binding</keyword>
<evidence type="ECO:0000256" key="3">
    <source>
        <dbReference type="ARBA" id="ARBA00022833"/>
    </source>
</evidence>
<feature type="compositionally biased region" description="Basic and acidic residues" evidence="6">
    <location>
        <begin position="1852"/>
        <end position="1889"/>
    </location>
</feature>
<dbReference type="PANTHER" id="PTHR34740:SF5">
    <property type="entry name" value="POLYMERASE NUCLEOTIDYL TRANSFERASE DOMAIN-CONTAINING PROTEIN"/>
    <property type="match status" value="1"/>
</dbReference>
<feature type="domain" description="RING-type" evidence="7">
    <location>
        <begin position="1988"/>
        <end position="2031"/>
    </location>
</feature>
<feature type="compositionally biased region" description="Basic and acidic residues" evidence="6">
    <location>
        <begin position="1555"/>
        <end position="1593"/>
    </location>
</feature>
<feature type="compositionally biased region" description="Basic and acidic residues" evidence="6">
    <location>
        <begin position="61"/>
        <end position="71"/>
    </location>
</feature>
<dbReference type="PROSITE" id="PS51867">
    <property type="entry name" value="ZF_RING_GID"/>
    <property type="match status" value="1"/>
</dbReference>
<protein>
    <submittedName>
        <fullName evidence="9">Zinc finger, C3HC4 type, putative</fullName>
    </submittedName>
</protein>
<feature type="compositionally biased region" description="Acidic residues" evidence="6">
    <location>
        <begin position="1421"/>
        <end position="1455"/>
    </location>
</feature>
<keyword evidence="2 4" id="KW-0863">Zinc-finger</keyword>
<feature type="compositionally biased region" description="Basic residues" evidence="6">
    <location>
        <begin position="653"/>
        <end position="671"/>
    </location>
</feature>
<accession>A0ABY1UL53</accession>
<keyword evidence="3" id="KW-0862">Zinc</keyword>
<evidence type="ECO:0000256" key="6">
    <source>
        <dbReference type="SAM" id="MobiDB-lite"/>
    </source>
</evidence>
<feature type="compositionally biased region" description="Low complexity" evidence="6">
    <location>
        <begin position="1460"/>
        <end position="1470"/>
    </location>
</feature>
<feature type="region of interest" description="Disordered" evidence="6">
    <location>
        <begin position="1528"/>
        <end position="1648"/>
    </location>
</feature>
<feature type="compositionally biased region" description="Basic and acidic residues" evidence="6">
    <location>
        <begin position="1705"/>
        <end position="1753"/>
    </location>
</feature>
<evidence type="ECO:0000256" key="1">
    <source>
        <dbReference type="ARBA" id="ARBA00022723"/>
    </source>
</evidence>
<feature type="compositionally biased region" description="Basic residues" evidence="6">
    <location>
        <begin position="1837"/>
        <end position="1851"/>
    </location>
</feature>
<feature type="compositionally biased region" description="Basic and acidic residues" evidence="6">
    <location>
        <begin position="1612"/>
        <end position="1648"/>
    </location>
</feature>
<gene>
    <name evidence="9" type="ORF">PGABG01_0726200</name>
</gene>
<proteinExistence type="predicted"/>
<keyword evidence="10" id="KW-1185">Reference proteome</keyword>
<feature type="region of interest" description="Disordered" evidence="6">
    <location>
        <begin position="566"/>
        <end position="595"/>
    </location>
</feature>
<feature type="compositionally biased region" description="Acidic residues" evidence="6">
    <location>
        <begin position="1357"/>
        <end position="1414"/>
    </location>
</feature>
<dbReference type="PROSITE" id="PS00518">
    <property type="entry name" value="ZF_RING_1"/>
    <property type="match status" value="1"/>
</dbReference>
<feature type="region of interest" description="Disordered" evidence="6">
    <location>
        <begin position="61"/>
        <end position="86"/>
    </location>
</feature>
<feature type="compositionally biased region" description="Polar residues" evidence="6">
    <location>
        <begin position="1693"/>
        <end position="1702"/>
    </location>
</feature>
<reference evidence="9" key="1">
    <citation type="submission" date="2016-09" db="EMBL/GenBank/DDBJ databases">
        <authorList>
            <consortium name="Pathogen Informatics"/>
            <person name="Sun Q."/>
            <person name="Inoue M."/>
        </authorList>
    </citation>
    <scope>NUCLEOTIDE SEQUENCE</scope>
</reference>
<evidence type="ECO:0000256" key="2">
    <source>
        <dbReference type="ARBA" id="ARBA00022771"/>
    </source>
</evidence>
<sequence length="2046" mass="241354">MVDENYFKESDNSKVLDFDQIENEIKEFKTKQNEIFNFYVKNIDDLIGKINKAKNLLEEKQKNENEIKNDDNNENNKNNTEINSTVTNIDNNECTDKIKRIESIDENKTINKNNVIIKDLIKDVKCLNITEKINSENKIFYNALLLSYRGIISLIKQETPEIFKDIHIKKTIILRLILIHFLQKGDFFMYYVLNKEILKNKKKKKKIYMEENQMVDSISNEEIINENILHNGNVEISGNLNNVVINPDTLNDNNNINNINNNNINNYNNNYNYYHTFNSVLLNNINPNAPLNHKGLFSNIKKEYLRKIKFSEKNEEIIFEHALVEEELFKGYKELHRIMYNLKNYDVSSCIEWYHKCSESTKKKYMKLIYLLHCISYLIYSKEDKEKALQCLRDLMLNYKENKSHISRLSTFICIGVDNAFFKNMFSSVHAKVFNYFKRAFNEEGIVVNTKKNKNIIKKDTRQNRNDNISCNHLVCSSNKISITNEETNKRNANKLNHKKECVKEKINTRKRKSSLLLCNKDEKNTHKNCTCQKGGIELCTDKNCKHKMCSNKYNKDKSNISRCPTDNDKKCSSSVCSKKKKDKRKKRKKNDSFSIMYKKINEDISRGRSKSNIKKKNLKNKKGKNEFILKRTIKKKFTNIYNRIGKKESIKIKKNNKSKNKRNNRKNKKKKENDSYVTFHKEYALNIKMDRSYNIPLIHNNIYKEKYSNLCGITLYTNHLYETKKNNFLGPLSEIYVENNINEIIRNNKMNNDILDDRSCNIYNINNCNLILPSVSLNEDNYAYKNNSRVGVYKEGSNKKYNIKSNNNNNNNNNNDDEKLNNGWYSHIHNCTKDVITEMIYSKKDDFDIIKENTKNMDKDNIDISTYNNIYNIKRADESIYLYELNENETSQYSYNDNNYMTYKILNRTSQFYDHEDTKINNYALHKLYKHYNKNVNTNINYQSSVLCNNHSYNYNNYLFYIKNLYNNNNNNNNYPFFENIPNFYIANALNNFQCCINQHNHSSSYMNHNNIFYSLNNSCFIKKTNVLKNKLPKCKFLSASSKDEKEVKTVQISTEQKKDIHVSSYQKKDIHVSSYQKKDAHMSSYQKKDVHMSSHQKKDVTTLGMEKKCTPIVSIDKKDVLILSQEKKYEEKNKTDNQISHICGKDECNDMCILKKKKNGKDEEEYYECVNFKDNDVYTNDESTTSSCSYYKSFCSCDSYTSSSDDEFSSYSSGEENFKKNMNKVKEQVDIMKEDYLKKNTMNALLNTKNIQANNRAILASKNTRLAKTSIDVSRILLTHALTTRDIYTLQNTLSTNKSNTEFRRICLKWKAKKIKRRSRLKKREKGDDESEDNAKNRGGRNKKGGTRKDKMEVDGDEYDDDEDDDHYDDDEDDDQYDDDDDHYDDNDDDQYDDNDDDQYDDNDDDESDDFYDEHNSYDEEDDDYFDEDDDYFDEDDDYYDEEDNYYDDDENIHDEQPYNSPNSSSSYDMNKKRKPTTRSKLKGKKKKKNKKKKKRNITSTNKLNLSDSLECLGLENFIKLTKKNLFVKKKSDEKKKSEKGKKRTQKSKKSVKTNEGKNKNVEGKNKNDEDKNKNDEDKNKIDQDKKDNMKLKKKNKTKNMNEVEGTVLNDEKGDMEKTTDEKKEIETSEKSNIKEERNDKKVSENNLENEVKCEEDIKEQKEIHKVENMEVEEKVCKENNDDVNKMIENKVNQNDSNMAEKNVSKKIQENKSENIEKNENRTIEKKEKTQKLCDKKDEKKKNKDDFDTLCKKDKKGIHYGSYKKNIKKRRYYSNFLYDEKMQMQMKRNKNEGYYNKGNKNKKENLAAREKVKSEKAGFNKKSDSSNSDDEYKKSKGRKKTDKKPNKDKKKFDKSNDDKKKEKEKQVHKNDKEFVKEKKNQNDQDKILKKENEKKVYVHLESPLDILVCGGLISSKKLIEAQAILKENNKRLQEVKNSSFSNNSNEKNLEKEKNKNPNENGSLLSNSLAVEVDLSGCFFFHSSFTCPISRDKSSRDNPPYLLTCGHAICKNCVDKIHAQRSRQFKCPMCPQYLHLLEIIPLYFS</sequence>
<evidence type="ECO:0000256" key="4">
    <source>
        <dbReference type="PROSITE-ProRule" id="PRU00175"/>
    </source>
</evidence>
<dbReference type="EMBL" id="LT969430">
    <property type="protein sequence ID" value="SOV13134.1"/>
    <property type="molecule type" value="Genomic_DNA"/>
</dbReference>
<feature type="compositionally biased region" description="Basic residues" evidence="6">
    <location>
        <begin position="578"/>
        <end position="590"/>
    </location>
</feature>
<feature type="region of interest" description="Disordered" evidence="6">
    <location>
        <begin position="1693"/>
        <end position="1753"/>
    </location>
</feature>
<evidence type="ECO:0000313" key="9">
    <source>
        <dbReference type="EMBL" id="SOV13134.1"/>
    </source>
</evidence>
<feature type="region of interest" description="Disordered" evidence="6">
    <location>
        <begin position="1320"/>
        <end position="1508"/>
    </location>
</feature>
<feature type="region of interest" description="Disordered" evidence="6">
    <location>
        <begin position="649"/>
        <end position="674"/>
    </location>
</feature>
<feature type="compositionally biased region" description="Low complexity" evidence="6">
    <location>
        <begin position="1937"/>
        <end position="1948"/>
    </location>
</feature>
<evidence type="ECO:0000313" key="10">
    <source>
        <dbReference type="Proteomes" id="UP000831156"/>
    </source>
</evidence>
<evidence type="ECO:0000259" key="7">
    <source>
        <dbReference type="PROSITE" id="PS50089"/>
    </source>
</evidence>
<feature type="compositionally biased region" description="Basic residues" evidence="6">
    <location>
        <begin position="1540"/>
        <end position="1554"/>
    </location>
</feature>
<dbReference type="PANTHER" id="PTHR34740">
    <property type="entry name" value="FINGER, C3HC4 TYPE, PUTATIVE-RELATED-RELATED"/>
    <property type="match status" value="1"/>
</dbReference>
<dbReference type="Pfam" id="PF13445">
    <property type="entry name" value="zf-RING_UBOX"/>
    <property type="match status" value="1"/>
</dbReference>
<dbReference type="SMART" id="SM00184">
    <property type="entry name" value="RING"/>
    <property type="match status" value="1"/>
</dbReference>
<dbReference type="InterPro" id="IPR013083">
    <property type="entry name" value="Znf_RING/FYVE/PHD"/>
</dbReference>
<name>A0ABY1UL53_9APIC</name>
<feature type="region of interest" description="Disordered" evidence="6">
    <location>
        <begin position="1791"/>
        <end position="1889"/>
    </location>
</feature>
<feature type="domain" description="RING-Gid-type" evidence="8">
    <location>
        <begin position="1988"/>
        <end position="2031"/>
    </location>
</feature>
<feature type="compositionally biased region" description="Basic and acidic residues" evidence="6">
    <location>
        <begin position="1949"/>
        <end position="1958"/>
    </location>
</feature>
<dbReference type="Gene3D" id="3.30.40.10">
    <property type="entry name" value="Zinc/RING finger domain, C3HC4 (zinc finger)"/>
    <property type="match status" value="1"/>
</dbReference>
<feature type="zinc finger region" description="RING-Gid-type" evidence="5">
    <location>
        <begin position="1988"/>
        <end position="2031"/>
    </location>
</feature>
<organism evidence="9 10">
    <name type="scientific">Plasmodium gaboni</name>
    <dbReference type="NCBI Taxonomy" id="647221"/>
    <lineage>
        <taxon>Eukaryota</taxon>
        <taxon>Sar</taxon>
        <taxon>Alveolata</taxon>
        <taxon>Apicomplexa</taxon>
        <taxon>Aconoidasida</taxon>
        <taxon>Haemosporida</taxon>
        <taxon>Plasmodiidae</taxon>
        <taxon>Plasmodium</taxon>
        <taxon>Plasmodium (Laverania)</taxon>
    </lineage>
</organism>